<dbReference type="InterPro" id="IPR003758">
    <property type="entry name" value="LpxK"/>
</dbReference>
<comment type="pathway">
    <text evidence="2 13">Glycolipid biosynthesis; lipid IV(A) biosynthesis; lipid IV(A) from (3R)-3-hydroxytetradecanoyl-[acyl-carrier-protein] and UDP-N-acetyl-alpha-D-glucosamine: step 6/6.</text>
</comment>
<reference evidence="15" key="1">
    <citation type="journal article" date="2019" name="Int. J. Syst. Evol. Microbiol.">
        <title>The Global Catalogue of Microorganisms (GCM) 10K type strain sequencing project: providing services to taxonomists for standard genome sequencing and annotation.</title>
        <authorList>
            <consortium name="The Broad Institute Genomics Platform"/>
            <consortium name="The Broad Institute Genome Sequencing Center for Infectious Disease"/>
            <person name="Wu L."/>
            <person name="Ma J."/>
        </authorList>
    </citation>
    <scope>NUCLEOTIDE SEQUENCE [LARGE SCALE GENOMIC DNA]</scope>
    <source>
        <strain evidence="15">VKM B-3226</strain>
    </source>
</reference>
<gene>
    <name evidence="13 14" type="primary">lpxK</name>
    <name evidence="14" type="ORF">ACFOMP_14330</name>
</gene>
<dbReference type="Proteomes" id="UP001595596">
    <property type="component" value="Unassembled WGS sequence"/>
</dbReference>
<dbReference type="PANTHER" id="PTHR42724:SF1">
    <property type="entry name" value="TETRAACYLDISACCHARIDE 4'-KINASE, MITOCHONDRIAL-RELATED"/>
    <property type="match status" value="1"/>
</dbReference>
<comment type="similarity">
    <text evidence="13">Belongs to the LpxK family.</text>
</comment>
<evidence type="ECO:0000256" key="1">
    <source>
        <dbReference type="ARBA" id="ARBA00002274"/>
    </source>
</evidence>
<evidence type="ECO:0000256" key="13">
    <source>
        <dbReference type="HAMAP-Rule" id="MF_00409"/>
    </source>
</evidence>
<dbReference type="RefSeq" id="WP_379031712.1">
    <property type="nucleotide sequence ID" value="NZ_JBHRXE010000041.1"/>
</dbReference>
<evidence type="ECO:0000256" key="3">
    <source>
        <dbReference type="ARBA" id="ARBA00012071"/>
    </source>
</evidence>
<protein>
    <recommendedName>
        <fullName evidence="4 13">Tetraacyldisaccharide 4'-kinase</fullName>
        <ecNumber evidence="3 13">2.7.1.130</ecNumber>
    </recommendedName>
    <alternativeName>
        <fullName evidence="12 13">Lipid A 4'-kinase</fullName>
    </alternativeName>
</protein>
<proteinExistence type="inferred from homology"/>
<comment type="caution">
    <text evidence="14">The sequence shown here is derived from an EMBL/GenBank/DDBJ whole genome shotgun (WGS) entry which is preliminary data.</text>
</comment>
<organism evidence="14 15">
    <name type="scientific">Paracoccus simplex</name>
    <dbReference type="NCBI Taxonomy" id="2086346"/>
    <lineage>
        <taxon>Bacteria</taxon>
        <taxon>Pseudomonadati</taxon>
        <taxon>Pseudomonadota</taxon>
        <taxon>Alphaproteobacteria</taxon>
        <taxon>Rhodobacterales</taxon>
        <taxon>Paracoccaceae</taxon>
        <taxon>Paracoccus</taxon>
    </lineage>
</organism>
<dbReference type="InterPro" id="IPR027417">
    <property type="entry name" value="P-loop_NTPase"/>
</dbReference>
<dbReference type="SUPFAM" id="SSF52540">
    <property type="entry name" value="P-loop containing nucleoside triphosphate hydrolases"/>
    <property type="match status" value="1"/>
</dbReference>
<keyword evidence="15" id="KW-1185">Reference proteome</keyword>
<evidence type="ECO:0000256" key="8">
    <source>
        <dbReference type="ARBA" id="ARBA00022741"/>
    </source>
</evidence>
<evidence type="ECO:0000256" key="2">
    <source>
        <dbReference type="ARBA" id="ARBA00004870"/>
    </source>
</evidence>
<keyword evidence="7 13" id="KW-0808">Transferase</keyword>
<evidence type="ECO:0000256" key="7">
    <source>
        <dbReference type="ARBA" id="ARBA00022679"/>
    </source>
</evidence>
<evidence type="ECO:0000256" key="4">
    <source>
        <dbReference type="ARBA" id="ARBA00016436"/>
    </source>
</evidence>
<keyword evidence="11 13" id="KW-0443">Lipid metabolism</keyword>
<evidence type="ECO:0000256" key="12">
    <source>
        <dbReference type="ARBA" id="ARBA00029757"/>
    </source>
</evidence>
<sequence length="329" mass="34989">MSRRAPDFWFRPPGLTARLLAPLGALYAAATARRLARGPRIRPGVPVICVGNLNAGGTGKTPTAIMLAQLLQARGVAVHIVSRGYGGSEKGPLRVQESRHRAAEVGDEPLLMAAFAPVWVADDRLAGARAAVGAGARAILLDDGFQDPALAHDLSLVVVDAAKGFGNGFCLPAGPLREPMDRGLARADLLLSIGDAAAQARFAALWGRRLALPHLTGQLAPLQTGMDWQGQRVLAFAGIGHPEKFFATLRGLGAEVVRAEALEDHQPFTPQLLTRLEAESRLLGAQMVTTEKDAARLPRSFRPRVLALPVRLQLDDPAPLTDRLEALGL</sequence>
<evidence type="ECO:0000256" key="9">
    <source>
        <dbReference type="ARBA" id="ARBA00022777"/>
    </source>
</evidence>
<evidence type="ECO:0000256" key="5">
    <source>
        <dbReference type="ARBA" id="ARBA00022516"/>
    </source>
</evidence>
<feature type="binding site" evidence="13">
    <location>
        <begin position="54"/>
        <end position="61"/>
    </location>
    <ligand>
        <name>ATP</name>
        <dbReference type="ChEBI" id="CHEBI:30616"/>
    </ligand>
</feature>
<dbReference type="EC" id="2.7.1.130" evidence="3 13"/>
<dbReference type="PANTHER" id="PTHR42724">
    <property type="entry name" value="TETRAACYLDISACCHARIDE 4'-KINASE"/>
    <property type="match status" value="1"/>
</dbReference>
<accession>A0ABV7S2N7</accession>
<keyword evidence="9 13" id="KW-0418">Kinase</keyword>
<keyword evidence="5 13" id="KW-0444">Lipid biosynthesis</keyword>
<evidence type="ECO:0000313" key="15">
    <source>
        <dbReference type="Proteomes" id="UP001595596"/>
    </source>
</evidence>
<comment type="catalytic activity">
    <reaction evidence="13">
        <text>a lipid A disaccharide + ATP = a lipid IVA + ADP + H(+)</text>
        <dbReference type="Rhea" id="RHEA:67840"/>
        <dbReference type="ChEBI" id="CHEBI:15378"/>
        <dbReference type="ChEBI" id="CHEBI:30616"/>
        <dbReference type="ChEBI" id="CHEBI:176343"/>
        <dbReference type="ChEBI" id="CHEBI:176425"/>
        <dbReference type="ChEBI" id="CHEBI:456216"/>
        <dbReference type="EC" id="2.7.1.130"/>
    </reaction>
</comment>
<keyword evidence="8 13" id="KW-0547">Nucleotide-binding</keyword>
<name>A0ABV7S2N7_9RHOB</name>
<keyword evidence="10 13" id="KW-0067">ATP-binding</keyword>
<comment type="function">
    <text evidence="1 13">Transfers the gamma-phosphate of ATP to the 4'-position of a tetraacyldisaccharide 1-phosphate intermediate (termed DS-1-P) to form tetraacyldisaccharide 1,4'-bis-phosphate (lipid IVA).</text>
</comment>
<evidence type="ECO:0000256" key="10">
    <source>
        <dbReference type="ARBA" id="ARBA00022840"/>
    </source>
</evidence>
<dbReference type="EMBL" id="JBHRXE010000041">
    <property type="protein sequence ID" value="MFC3570631.1"/>
    <property type="molecule type" value="Genomic_DNA"/>
</dbReference>
<evidence type="ECO:0000256" key="11">
    <source>
        <dbReference type="ARBA" id="ARBA00023098"/>
    </source>
</evidence>
<evidence type="ECO:0000313" key="14">
    <source>
        <dbReference type="EMBL" id="MFC3570631.1"/>
    </source>
</evidence>
<dbReference type="Pfam" id="PF02606">
    <property type="entry name" value="LpxK"/>
    <property type="match status" value="1"/>
</dbReference>
<dbReference type="HAMAP" id="MF_00409">
    <property type="entry name" value="LpxK"/>
    <property type="match status" value="1"/>
</dbReference>
<keyword evidence="6 13" id="KW-0441">Lipid A biosynthesis</keyword>
<dbReference type="GO" id="GO:0009029">
    <property type="term" value="F:lipid-A 4'-kinase activity"/>
    <property type="evidence" value="ECO:0007669"/>
    <property type="project" value="UniProtKB-EC"/>
</dbReference>
<dbReference type="NCBIfam" id="TIGR00682">
    <property type="entry name" value="lpxK"/>
    <property type="match status" value="1"/>
</dbReference>
<evidence type="ECO:0000256" key="6">
    <source>
        <dbReference type="ARBA" id="ARBA00022556"/>
    </source>
</evidence>